<dbReference type="EMBL" id="JBHTCH010000012">
    <property type="protein sequence ID" value="MFC7360611.1"/>
    <property type="molecule type" value="Genomic_DNA"/>
</dbReference>
<organism evidence="2 3">
    <name type="scientific">Nocardioides astragali</name>
    <dbReference type="NCBI Taxonomy" id="1776736"/>
    <lineage>
        <taxon>Bacteria</taxon>
        <taxon>Bacillati</taxon>
        <taxon>Actinomycetota</taxon>
        <taxon>Actinomycetes</taxon>
        <taxon>Propionibacteriales</taxon>
        <taxon>Nocardioidaceae</taxon>
        <taxon>Nocardioides</taxon>
    </lineage>
</organism>
<reference evidence="3" key="1">
    <citation type="journal article" date="2019" name="Int. J. Syst. Evol. Microbiol.">
        <title>The Global Catalogue of Microorganisms (GCM) 10K type strain sequencing project: providing services to taxonomists for standard genome sequencing and annotation.</title>
        <authorList>
            <consortium name="The Broad Institute Genomics Platform"/>
            <consortium name="The Broad Institute Genome Sequencing Center for Infectious Disease"/>
            <person name="Wu L."/>
            <person name="Ma J."/>
        </authorList>
    </citation>
    <scope>NUCLEOTIDE SEQUENCE [LARGE SCALE GENOMIC DNA]</scope>
    <source>
        <strain evidence="3">FCH27</strain>
    </source>
</reference>
<accession>A0ABW2N3F0</accession>
<keyword evidence="3" id="KW-1185">Reference proteome</keyword>
<feature type="signal peptide" evidence="1">
    <location>
        <begin position="1"/>
        <end position="23"/>
    </location>
</feature>
<name>A0ABW2N3F0_9ACTN</name>
<protein>
    <submittedName>
        <fullName evidence="2">Carboxypeptidase-like regulatory domain-containing protein</fullName>
    </submittedName>
</protein>
<dbReference type="Proteomes" id="UP001596524">
    <property type="component" value="Unassembled WGS sequence"/>
</dbReference>
<keyword evidence="1" id="KW-0732">Signal</keyword>
<evidence type="ECO:0000256" key="1">
    <source>
        <dbReference type="SAM" id="SignalP"/>
    </source>
</evidence>
<comment type="caution">
    <text evidence="2">The sequence shown here is derived from an EMBL/GenBank/DDBJ whole genome shotgun (WGS) entry which is preliminary data.</text>
</comment>
<dbReference type="RefSeq" id="WP_255891867.1">
    <property type="nucleotide sequence ID" value="NZ_JAFMZM010000005.1"/>
</dbReference>
<proteinExistence type="predicted"/>
<evidence type="ECO:0000313" key="2">
    <source>
        <dbReference type="EMBL" id="MFC7360611.1"/>
    </source>
</evidence>
<gene>
    <name evidence="2" type="ORF">ACFQO6_10045</name>
</gene>
<sequence length="164" mass="16520">MLRPAISVSLIVLTAALLSPVPAATGEPPTSVDPTPEIIAAGEACSFAISVVAAGKEGFVALPNNPQFSGIAPSPGLRVTVTNLSDPDNSVTVNATGAFRFVDLPDGSTEIRASGHNFLYGEAGIGATALATTGPVTLLISADGDFVGMDVSQARVRDLCAELA</sequence>
<evidence type="ECO:0000313" key="3">
    <source>
        <dbReference type="Proteomes" id="UP001596524"/>
    </source>
</evidence>
<feature type="chain" id="PRO_5046479063" evidence="1">
    <location>
        <begin position="24"/>
        <end position="164"/>
    </location>
</feature>